<gene>
    <name evidence="1" type="ORF">H9Q13_07260</name>
</gene>
<dbReference type="Proteomes" id="UP000625551">
    <property type="component" value="Unassembled WGS sequence"/>
</dbReference>
<dbReference type="RefSeq" id="WP_191183093.1">
    <property type="nucleotide sequence ID" value="NZ_JACXAJ010000002.1"/>
</dbReference>
<proteinExistence type="predicted"/>
<sequence length="354" mass="40677">MKILFFPKYTRLGASSRLRTYQYIPYFEEQGIACEYSPLFDDQYLLCLYQKKTINKLNIIIAYFYRLIKLFTVSRYDLIIIEKELFPYFPAFAEQVLALLRVKYIVDYDDAIFHNYDLHPNKWVRFLLKNKIAQVMKGASLVVAGNTYLQSYANKAGANQIIVIPTVIDTDLYIIKGQEQSPKVIIGWIGSPSTLKYVKNILPVLQELSSKYPIRLHIIGGKDGIGFEGYEEVIEWTETSEVNLIREIDIGIMPLNDDAWEKGKCGYKLIQYMGCGVPVVGSPVGVNDEIIVDGVNGFKASNLSEWKKALEILLTNRDLRRSLGEHGRMMVEEKYSSRKAKSIWLENLLHLQKS</sequence>
<accession>A0ABR7XH66</accession>
<evidence type="ECO:0000313" key="1">
    <source>
        <dbReference type="EMBL" id="MBD1396958.1"/>
    </source>
</evidence>
<name>A0ABR7XH66_9BACT</name>
<comment type="caution">
    <text evidence="1">The sequence shown here is derived from an EMBL/GenBank/DDBJ whole genome shotgun (WGS) entry which is preliminary data.</text>
</comment>
<protein>
    <submittedName>
        <fullName evidence="1">Glycosyltransferase</fullName>
    </submittedName>
</protein>
<dbReference type="SUPFAM" id="SSF53756">
    <property type="entry name" value="UDP-Glycosyltransferase/glycogen phosphorylase"/>
    <property type="match status" value="1"/>
</dbReference>
<keyword evidence="2" id="KW-1185">Reference proteome</keyword>
<organism evidence="1 2">
    <name type="scientific">Pontibacter aquaedesilientis</name>
    <dbReference type="NCBI Taxonomy" id="2766980"/>
    <lineage>
        <taxon>Bacteria</taxon>
        <taxon>Pseudomonadati</taxon>
        <taxon>Bacteroidota</taxon>
        <taxon>Cytophagia</taxon>
        <taxon>Cytophagales</taxon>
        <taxon>Hymenobacteraceae</taxon>
        <taxon>Pontibacter</taxon>
    </lineage>
</organism>
<evidence type="ECO:0000313" key="2">
    <source>
        <dbReference type="Proteomes" id="UP000625551"/>
    </source>
</evidence>
<dbReference type="PANTHER" id="PTHR12526">
    <property type="entry name" value="GLYCOSYLTRANSFERASE"/>
    <property type="match status" value="1"/>
</dbReference>
<dbReference type="Gene3D" id="3.40.50.2000">
    <property type="entry name" value="Glycogen Phosphorylase B"/>
    <property type="match status" value="2"/>
</dbReference>
<dbReference type="Pfam" id="PF13692">
    <property type="entry name" value="Glyco_trans_1_4"/>
    <property type="match status" value="1"/>
</dbReference>
<reference evidence="1 2" key="1">
    <citation type="submission" date="2020-09" db="EMBL/GenBank/DDBJ databases">
        <title>Genome sequencing and assembly of Pontibacter sp.</title>
        <authorList>
            <person name="Chhetri G."/>
        </authorList>
    </citation>
    <scope>NUCLEOTIDE SEQUENCE [LARGE SCALE GENOMIC DNA]</scope>
    <source>
        <strain evidence="1 2">JH31</strain>
    </source>
</reference>
<dbReference type="EMBL" id="JACXAJ010000002">
    <property type="protein sequence ID" value="MBD1396958.1"/>
    <property type="molecule type" value="Genomic_DNA"/>
</dbReference>